<dbReference type="AlphaFoldDB" id="A0A9W6RFI3"/>
<sequence>MTAGLHGDAVRVLSNWRPSDAGQDALRREFLAHLAEYPDGMWRECVAGHLTASTAVLDATGERVLLTLHPKAKRWLQLGGHCERADTSLAEAALREAAEESGIEGLRLLTGPVRVDRHRVWCHGGSYHLDVQYTAVAPPGARARISEESDDLRWFPLESVPDPADDVLRRLVAASGRLFAAQSA</sequence>
<dbReference type="Gene3D" id="3.90.79.10">
    <property type="entry name" value="Nucleoside Triphosphate Pyrophosphohydrolase"/>
    <property type="match status" value="1"/>
</dbReference>
<dbReference type="SUPFAM" id="SSF55811">
    <property type="entry name" value="Nudix"/>
    <property type="match status" value="1"/>
</dbReference>
<dbReference type="InterPro" id="IPR000086">
    <property type="entry name" value="NUDIX_hydrolase_dom"/>
</dbReference>
<protein>
    <submittedName>
        <fullName evidence="2">NUDIX hydrolase</fullName>
    </submittedName>
</protein>
<dbReference type="PROSITE" id="PS51462">
    <property type="entry name" value="NUDIX"/>
    <property type="match status" value="1"/>
</dbReference>
<accession>A0A9W6RFI3</accession>
<reference evidence="2" key="1">
    <citation type="submission" date="2023-03" db="EMBL/GenBank/DDBJ databases">
        <title>Actinoallomurus iriomotensis NBRC 103681.</title>
        <authorList>
            <person name="Ichikawa N."/>
            <person name="Sato H."/>
            <person name="Tonouchi N."/>
        </authorList>
    </citation>
    <scope>NUCLEOTIDE SEQUENCE</scope>
    <source>
        <strain evidence="2">NBRC 103681</strain>
    </source>
</reference>
<evidence type="ECO:0000259" key="1">
    <source>
        <dbReference type="PROSITE" id="PS51462"/>
    </source>
</evidence>
<evidence type="ECO:0000313" key="3">
    <source>
        <dbReference type="Proteomes" id="UP001165135"/>
    </source>
</evidence>
<gene>
    <name evidence="2" type="ORF">Airi01_013740</name>
</gene>
<dbReference type="EMBL" id="BSTJ01000001">
    <property type="protein sequence ID" value="GLY73107.1"/>
    <property type="molecule type" value="Genomic_DNA"/>
</dbReference>
<dbReference type="GO" id="GO:0016787">
    <property type="term" value="F:hydrolase activity"/>
    <property type="evidence" value="ECO:0007669"/>
    <property type="project" value="UniProtKB-KW"/>
</dbReference>
<dbReference type="InterPro" id="IPR015797">
    <property type="entry name" value="NUDIX_hydrolase-like_dom_sf"/>
</dbReference>
<dbReference type="CDD" id="cd03674">
    <property type="entry name" value="NUDIX_Hydrolase"/>
    <property type="match status" value="1"/>
</dbReference>
<name>A0A9W6RFI3_9ACTN</name>
<organism evidence="2 3">
    <name type="scientific">Actinoallomurus iriomotensis</name>
    <dbReference type="NCBI Taxonomy" id="478107"/>
    <lineage>
        <taxon>Bacteria</taxon>
        <taxon>Bacillati</taxon>
        <taxon>Actinomycetota</taxon>
        <taxon>Actinomycetes</taxon>
        <taxon>Streptosporangiales</taxon>
        <taxon>Thermomonosporaceae</taxon>
        <taxon>Actinoallomurus</taxon>
    </lineage>
</organism>
<dbReference type="Pfam" id="PF00293">
    <property type="entry name" value="NUDIX"/>
    <property type="match status" value="1"/>
</dbReference>
<dbReference type="Proteomes" id="UP001165135">
    <property type="component" value="Unassembled WGS sequence"/>
</dbReference>
<comment type="caution">
    <text evidence="2">The sequence shown here is derived from an EMBL/GenBank/DDBJ whole genome shotgun (WGS) entry which is preliminary data.</text>
</comment>
<keyword evidence="2" id="KW-0378">Hydrolase</keyword>
<proteinExistence type="predicted"/>
<dbReference type="RefSeq" id="WP_285618356.1">
    <property type="nucleotide sequence ID" value="NZ_BSTJ01000001.1"/>
</dbReference>
<feature type="domain" description="Nudix hydrolase" evidence="1">
    <location>
        <begin position="47"/>
        <end position="178"/>
    </location>
</feature>
<evidence type="ECO:0000313" key="2">
    <source>
        <dbReference type="EMBL" id="GLY73107.1"/>
    </source>
</evidence>